<dbReference type="EMBL" id="RBIE01000001">
    <property type="protein sequence ID" value="RKQ63308.1"/>
    <property type="molecule type" value="Genomic_DNA"/>
</dbReference>
<feature type="transmembrane region" description="Helical" evidence="1">
    <location>
        <begin position="12"/>
        <end position="34"/>
    </location>
</feature>
<dbReference type="PROSITE" id="PS00409">
    <property type="entry name" value="PROKAR_NTER_METHYL"/>
    <property type="match status" value="1"/>
</dbReference>
<reference evidence="2 3" key="1">
    <citation type="submission" date="2018-10" db="EMBL/GenBank/DDBJ databases">
        <title>Genomic Encyclopedia of Type Strains, Phase IV (KMG-IV): sequencing the most valuable type-strain genomes for metagenomic binning, comparative biology and taxonomic classification.</title>
        <authorList>
            <person name="Goeker M."/>
        </authorList>
    </citation>
    <scope>NUCLEOTIDE SEQUENCE [LARGE SCALE GENOMIC DNA]</scope>
    <source>
        <strain evidence="2 3">DSM 15521</strain>
    </source>
</reference>
<proteinExistence type="predicted"/>
<sequence>MSSMRLGRRGFTLVELLIAVALSAFILVVSYNFFNVVESSGKFAVENSKLQSSIPPYFYSLLKDFESVNQRYGGFTVSRDVDGNLKSVEFFTEDCYYFKGICKVKYWLYESPSGKKFLIRSELRINSNSPKGIEVPVSFNINSFEVYKLSGGSWVKMNTGRADLIKLVLGFKGGGELPLVFKVRT</sequence>
<organism evidence="2 3">
    <name type="scientific">Thermovibrio guaymasensis</name>
    <dbReference type="NCBI Taxonomy" id="240167"/>
    <lineage>
        <taxon>Bacteria</taxon>
        <taxon>Pseudomonadati</taxon>
        <taxon>Aquificota</taxon>
        <taxon>Aquificia</taxon>
        <taxon>Desulfurobacteriales</taxon>
        <taxon>Desulfurobacteriaceae</taxon>
        <taxon>Thermovibrio</taxon>
    </lineage>
</organism>
<evidence type="ECO:0000313" key="3">
    <source>
        <dbReference type="Proteomes" id="UP000280881"/>
    </source>
</evidence>
<keyword evidence="1" id="KW-0472">Membrane</keyword>
<dbReference type="InterPro" id="IPR012902">
    <property type="entry name" value="N_methyl_site"/>
</dbReference>
<evidence type="ECO:0000313" key="2">
    <source>
        <dbReference type="EMBL" id="RKQ63308.1"/>
    </source>
</evidence>
<protein>
    <submittedName>
        <fullName evidence="2">Prepilin-type N-terminal cleavage/methylation domain-containing protein</fullName>
    </submittedName>
</protein>
<comment type="caution">
    <text evidence="2">The sequence shown here is derived from an EMBL/GenBank/DDBJ whole genome shotgun (WGS) entry which is preliminary data.</text>
</comment>
<gene>
    <name evidence="2" type="ORF">C7457_0175</name>
</gene>
<keyword evidence="1" id="KW-0812">Transmembrane</keyword>
<dbReference type="Proteomes" id="UP000280881">
    <property type="component" value="Unassembled WGS sequence"/>
</dbReference>
<accession>A0A420W7N7</accession>
<dbReference type="AlphaFoldDB" id="A0A420W7N7"/>
<keyword evidence="3" id="KW-1185">Reference proteome</keyword>
<dbReference type="NCBIfam" id="TIGR02532">
    <property type="entry name" value="IV_pilin_GFxxxE"/>
    <property type="match status" value="1"/>
</dbReference>
<dbReference type="Pfam" id="PF07963">
    <property type="entry name" value="N_methyl"/>
    <property type="match status" value="1"/>
</dbReference>
<keyword evidence="1" id="KW-1133">Transmembrane helix</keyword>
<evidence type="ECO:0000256" key="1">
    <source>
        <dbReference type="SAM" id="Phobius"/>
    </source>
</evidence>
<name>A0A420W7N7_9BACT</name>